<evidence type="ECO:0000313" key="10">
    <source>
        <dbReference type="Proteomes" id="UP000617634"/>
    </source>
</evidence>
<dbReference type="InterPro" id="IPR039420">
    <property type="entry name" value="WalR-like"/>
</dbReference>
<dbReference type="EMBL" id="JADZGI010000002">
    <property type="protein sequence ID" value="MBH0114203.1"/>
    <property type="molecule type" value="Genomic_DNA"/>
</dbReference>
<dbReference type="CDD" id="cd00383">
    <property type="entry name" value="trans_reg_C"/>
    <property type="match status" value="1"/>
</dbReference>
<evidence type="ECO:0000256" key="5">
    <source>
        <dbReference type="ARBA" id="ARBA00023163"/>
    </source>
</evidence>
<gene>
    <name evidence="9" type="ORF">I5E68_14755</name>
</gene>
<proteinExistence type="predicted"/>
<evidence type="ECO:0000256" key="3">
    <source>
        <dbReference type="ARBA" id="ARBA00023015"/>
    </source>
</evidence>
<keyword evidence="4 6" id="KW-0238">DNA-binding</keyword>
<reference evidence="9" key="1">
    <citation type="submission" date="2020-11" db="EMBL/GenBank/DDBJ databases">
        <title>Novosphingobium aureum sp. nov., a marine bacterium isolated from sediment of a salt flat.</title>
        <authorList>
            <person name="Yoo Y."/>
            <person name="Kim J.-J."/>
        </authorList>
    </citation>
    <scope>NUCLEOTIDE SEQUENCE</scope>
    <source>
        <strain evidence="9">YJ-S2-02</strain>
    </source>
</reference>
<keyword evidence="1" id="KW-0597">Phosphoprotein</keyword>
<evidence type="ECO:0000256" key="7">
    <source>
        <dbReference type="SAM" id="MobiDB-lite"/>
    </source>
</evidence>
<dbReference type="SMART" id="SM00862">
    <property type="entry name" value="Trans_reg_C"/>
    <property type="match status" value="1"/>
</dbReference>
<feature type="DNA-binding region" description="OmpR/PhoB-type" evidence="6">
    <location>
        <begin position="74"/>
        <end position="172"/>
    </location>
</feature>
<dbReference type="PANTHER" id="PTHR48111">
    <property type="entry name" value="REGULATOR OF RPOS"/>
    <property type="match status" value="1"/>
</dbReference>
<dbReference type="GO" id="GO:0000976">
    <property type="term" value="F:transcription cis-regulatory region binding"/>
    <property type="evidence" value="ECO:0007669"/>
    <property type="project" value="TreeGrafter"/>
</dbReference>
<evidence type="ECO:0000313" key="9">
    <source>
        <dbReference type="EMBL" id="MBH0114203.1"/>
    </source>
</evidence>
<dbReference type="GO" id="GO:0005829">
    <property type="term" value="C:cytosol"/>
    <property type="evidence" value="ECO:0007669"/>
    <property type="project" value="TreeGrafter"/>
</dbReference>
<dbReference type="InterPro" id="IPR016032">
    <property type="entry name" value="Sig_transdc_resp-reg_C-effctor"/>
</dbReference>
<dbReference type="GO" id="GO:0032993">
    <property type="term" value="C:protein-DNA complex"/>
    <property type="evidence" value="ECO:0007669"/>
    <property type="project" value="TreeGrafter"/>
</dbReference>
<dbReference type="Pfam" id="PF00486">
    <property type="entry name" value="Trans_reg_C"/>
    <property type="match status" value="1"/>
</dbReference>
<organism evidence="9 10">
    <name type="scientific">Novosphingobium aureum</name>
    <dbReference type="NCBI Taxonomy" id="2792964"/>
    <lineage>
        <taxon>Bacteria</taxon>
        <taxon>Pseudomonadati</taxon>
        <taxon>Pseudomonadota</taxon>
        <taxon>Alphaproteobacteria</taxon>
        <taxon>Sphingomonadales</taxon>
        <taxon>Sphingomonadaceae</taxon>
        <taxon>Novosphingobium</taxon>
    </lineage>
</organism>
<evidence type="ECO:0000256" key="2">
    <source>
        <dbReference type="ARBA" id="ARBA00023012"/>
    </source>
</evidence>
<accession>A0A931MLQ9</accession>
<evidence type="ECO:0000256" key="6">
    <source>
        <dbReference type="PROSITE-ProRule" id="PRU01091"/>
    </source>
</evidence>
<feature type="domain" description="OmpR/PhoB-type" evidence="8">
    <location>
        <begin position="74"/>
        <end position="172"/>
    </location>
</feature>
<evidence type="ECO:0000256" key="1">
    <source>
        <dbReference type="ARBA" id="ARBA00022553"/>
    </source>
</evidence>
<evidence type="ECO:0000259" key="8">
    <source>
        <dbReference type="PROSITE" id="PS51755"/>
    </source>
</evidence>
<comment type="caution">
    <text evidence="9">The sequence shown here is derived from an EMBL/GenBank/DDBJ whole genome shotgun (WGS) entry which is preliminary data.</text>
</comment>
<keyword evidence="2" id="KW-0902">Two-component regulatory system</keyword>
<dbReference type="InterPro" id="IPR036388">
    <property type="entry name" value="WH-like_DNA-bd_sf"/>
</dbReference>
<dbReference type="Proteomes" id="UP000617634">
    <property type="component" value="Unassembled WGS sequence"/>
</dbReference>
<dbReference type="Gene3D" id="1.10.10.10">
    <property type="entry name" value="Winged helix-like DNA-binding domain superfamily/Winged helix DNA-binding domain"/>
    <property type="match status" value="1"/>
</dbReference>
<dbReference type="GO" id="GO:0006355">
    <property type="term" value="P:regulation of DNA-templated transcription"/>
    <property type="evidence" value="ECO:0007669"/>
    <property type="project" value="InterPro"/>
</dbReference>
<evidence type="ECO:0000256" key="4">
    <source>
        <dbReference type="ARBA" id="ARBA00023125"/>
    </source>
</evidence>
<dbReference type="SUPFAM" id="SSF46894">
    <property type="entry name" value="C-terminal effector domain of the bipartite response regulators"/>
    <property type="match status" value="1"/>
</dbReference>
<feature type="region of interest" description="Disordered" evidence="7">
    <location>
        <begin position="177"/>
        <end position="210"/>
    </location>
</feature>
<keyword evidence="10" id="KW-1185">Reference proteome</keyword>
<keyword evidence="5" id="KW-0804">Transcription</keyword>
<sequence length="210" mass="23052">MLAVTDACEPNWIDRADDYSVAARRRMIVGGVADGDKRAFLLAKGFGDVVTNDIHIEELGLRARRVAESLTKLPRIRSIGRLSLDLLEREAYCKETPLNLNPREFALLWRLTDNIDQSVSKQALIRDVWRLGFVPETNSIAVHMSRLRRKLAFGGLDNIIDTVSGGGYRLCASDLEAPGQPGSSMGQDRSARMHASENPSVGLGSFSANG</sequence>
<dbReference type="PROSITE" id="PS51755">
    <property type="entry name" value="OMPR_PHOB"/>
    <property type="match status" value="1"/>
</dbReference>
<keyword evidence="3" id="KW-0805">Transcription regulation</keyword>
<protein>
    <submittedName>
        <fullName evidence="9">Response regulator transcription factor</fullName>
    </submittedName>
</protein>
<dbReference type="PANTHER" id="PTHR48111:SF1">
    <property type="entry name" value="TWO-COMPONENT RESPONSE REGULATOR ORR33"/>
    <property type="match status" value="1"/>
</dbReference>
<name>A0A931MLQ9_9SPHN</name>
<dbReference type="AlphaFoldDB" id="A0A931MLQ9"/>
<dbReference type="GO" id="GO:0000156">
    <property type="term" value="F:phosphorelay response regulator activity"/>
    <property type="evidence" value="ECO:0007669"/>
    <property type="project" value="TreeGrafter"/>
</dbReference>
<dbReference type="InterPro" id="IPR001867">
    <property type="entry name" value="OmpR/PhoB-type_DNA-bd"/>
</dbReference>